<organism evidence="1 2">
    <name type="scientific">Clunio marinus</name>
    <dbReference type="NCBI Taxonomy" id="568069"/>
    <lineage>
        <taxon>Eukaryota</taxon>
        <taxon>Metazoa</taxon>
        <taxon>Ecdysozoa</taxon>
        <taxon>Arthropoda</taxon>
        <taxon>Hexapoda</taxon>
        <taxon>Insecta</taxon>
        <taxon>Pterygota</taxon>
        <taxon>Neoptera</taxon>
        <taxon>Endopterygota</taxon>
        <taxon>Diptera</taxon>
        <taxon>Nematocera</taxon>
        <taxon>Chironomoidea</taxon>
        <taxon>Chironomidae</taxon>
        <taxon>Clunio</taxon>
    </lineage>
</organism>
<evidence type="ECO:0000313" key="2">
    <source>
        <dbReference type="Proteomes" id="UP000183832"/>
    </source>
</evidence>
<reference evidence="1 2" key="1">
    <citation type="submission" date="2015-04" db="EMBL/GenBank/DDBJ databases">
        <authorList>
            <person name="Syromyatnikov M.Y."/>
            <person name="Popov V.N."/>
        </authorList>
    </citation>
    <scope>NUCLEOTIDE SEQUENCE [LARGE SCALE GENOMIC DNA]</scope>
</reference>
<sequence>MPGYYKNLLAYLSNNSIAITNIPGDNWRRELPRSEWLQISPSVNVVHFTRSTEEERRIIRQAISKK</sequence>
<accession>A0A1J1ICY5</accession>
<dbReference type="Proteomes" id="UP000183832">
    <property type="component" value="Unassembled WGS sequence"/>
</dbReference>
<keyword evidence="2" id="KW-1185">Reference proteome</keyword>
<evidence type="ECO:0000313" key="1">
    <source>
        <dbReference type="EMBL" id="CRK96305.1"/>
    </source>
</evidence>
<name>A0A1J1ICY5_9DIPT</name>
<dbReference type="EMBL" id="CVRI01000043">
    <property type="protein sequence ID" value="CRK96305.1"/>
    <property type="molecule type" value="Genomic_DNA"/>
</dbReference>
<gene>
    <name evidence="1" type="ORF">CLUMA_CG009724</name>
</gene>
<dbReference type="AlphaFoldDB" id="A0A1J1ICY5"/>
<proteinExistence type="predicted"/>
<protein>
    <submittedName>
        <fullName evidence="1">CLUMA_CG009724, isoform A</fullName>
    </submittedName>
</protein>